<dbReference type="AlphaFoldDB" id="A0A8J4E343"/>
<evidence type="ECO:0000313" key="4">
    <source>
        <dbReference type="Proteomes" id="UP000612585"/>
    </source>
</evidence>
<keyword evidence="4" id="KW-1185">Reference proteome</keyword>
<proteinExistence type="predicted"/>
<dbReference type="EMBL" id="BOPG01000047">
    <property type="protein sequence ID" value="GIJ59563.1"/>
    <property type="molecule type" value="Genomic_DNA"/>
</dbReference>
<gene>
    <name evidence="3" type="ORF">Vau01_070790</name>
</gene>
<evidence type="ECO:0000313" key="3">
    <source>
        <dbReference type="EMBL" id="GIJ59563.1"/>
    </source>
</evidence>
<feature type="chain" id="PRO_5039313941" evidence="2">
    <location>
        <begin position="28"/>
        <end position="273"/>
    </location>
</feature>
<feature type="signal peptide" evidence="2">
    <location>
        <begin position="1"/>
        <end position="27"/>
    </location>
</feature>
<organism evidence="3 4">
    <name type="scientific">Virgisporangium aurantiacum</name>
    <dbReference type="NCBI Taxonomy" id="175570"/>
    <lineage>
        <taxon>Bacteria</taxon>
        <taxon>Bacillati</taxon>
        <taxon>Actinomycetota</taxon>
        <taxon>Actinomycetes</taxon>
        <taxon>Micromonosporales</taxon>
        <taxon>Micromonosporaceae</taxon>
        <taxon>Virgisporangium</taxon>
    </lineage>
</organism>
<dbReference type="RefSeq" id="WP_204002117.1">
    <property type="nucleotide sequence ID" value="NZ_BOPG01000047.1"/>
</dbReference>
<dbReference type="Proteomes" id="UP000612585">
    <property type="component" value="Unassembled WGS sequence"/>
</dbReference>
<keyword evidence="2" id="KW-0732">Signal</keyword>
<name>A0A8J4E343_9ACTN</name>
<accession>A0A8J4E343</accession>
<evidence type="ECO:0000256" key="2">
    <source>
        <dbReference type="SAM" id="SignalP"/>
    </source>
</evidence>
<reference evidence="3" key="1">
    <citation type="submission" date="2021-01" db="EMBL/GenBank/DDBJ databases">
        <title>Whole genome shotgun sequence of Virgisporangium aurantiacum NBRC 16421.</title>
        <authorList>
            <person name="Komaki H."/>
            <person name="Tamura T."/>
        </authorList>
    </citation>
    <scope>NUCLEOTIDE SEQUENCE</scope>
    <source>
        <strain evidence="3">NBRC 16421</strain>
    </source>
</reference>
<evidence type="ECO:0000256" key="1">
    <source>
        <dbReference type="SAM" id="MobiDB-lite"/>
    </source>
</evidence>
<protein>
    <submittedName>
        <fullName evidence="3">Uncharacterized protein</fullName>
    </submittedName>
</protein>
<feature type="region of interest" description="Disordered" evidence="1">
    <location>
        <begin position="65"/>
        <end position="97"/>
    </location>
</feature>
<sequence length="273" mass="29070">MSFYRALRRPAVVVTAFAAAVSATVLAATGSPASAATGAFSFTKVEGAAGDVAGLTPTVKAFQGLLGDPNNASNPPAQNGRREINWDGTPDAQSAPNLLPPDFFNTTVPRGAVFVSKNNKFSVSADDDNPTNTPPRFADINPQYDDIFATFSPQRLFTPLGTNVMGVRFFVPGTNKPATVKGFGAVFTDVDRANVTKLELLDRYGKRLFVAYAPKATIGDKGLSFVGVQTNADVYEVRITTGNAALGKNVKDDKKRDLVVMDDLLYAEPDALR</sequence>
<comment type="caution">
    <text evidence="3">The sequence shown here is derived from an EMBL/GenBank/DDBJ whole genome shotgun (WGS) entry which is preliminary data.</text>
</comment>